<evidence type="ECO:0000313" key="3">
    <source>
        <dbReference type="Proteomes" id="UP001221413"/>
    </source>
</evidence>
<dbReference type="Proteomes" id="UP001221413">
    <property type="component" value="Unassembled WGS sequence"/>
</dbReference>
<gene>
    <name evidence="2" type="ORF">Dda_9035</name>
</gene>
<feature type="compositionally biased region" description="Basic and acidic residues" evidence="1">
    <location>
        <begin position="63"/>
        <end position="100"/>
    </location>
</feature>
<feature type="region of interest" description="Disordered" evidence="1">
    <location>
        <begin position="61"/>
        <end position="152"/>
    </location>
</feature>
<feature type="region of interest" description="Disordered" evidence="1">
    <location>
        <begin position="1"/>
        <end position="26"/>
    </location>
</feature>
<protein>
    <submittedName>
        <fullName evidence="2">Uncharacterized protein</fullName>
    </submittedName>
</protein>
<proteinExistence type="predicted"/>
<evidence type="ECO:0000256" key="1">
    <source>
        <dbReference type="SAM" id="MobiDB-lite"/>
    </source>
</evidence>
<accession>A0AAD6IRG9</accession>
<feature type="compositionally biased region" description="Basic and acidic residues" evidence="1">
    <location>
        <begin position="141"/>
        <end position="150"/>
    </location>
</feature>
<name>A0AAD6IRG9_DREDA</name>
<feature type="compositionally biased region" description="Pro residues" evidence="1">
    <location>
        <begin position="223"/>
        <end position="232"/>
    </location>
</feature>
<keyword evidence="3" id="KW-1185">Reference proteome</keyword>
<evidence type="ECO:0000313" key="2">
    <source>
        <dbReference type="EMBL" id="KAJ6256200.1"/>
    </source>
</evidence>
<reference evidence="2" key="1">
    <citation type="submission" date="2023-01" db="EMBL/GenBank/DDBJ databases">
        <title>The chitinases involved in constricting ring structure development in the nematode-trapping fungus Drechslerella dactyloides.</title>
        <authorList>
            <person name="Wang R."/>
            <person name="Zhang L."/>
            <person name="Tang P."/>
            <person name="Li S."/>
            <person name="Liang L."/>
        </authorList>
    </citation>
    <scope>NUCLEOTIDE SEQUENCE</scope>
    <source>
        <strain evidence="2">YMF1.00031</strain>
    </source>
</reference>
<comment type="caution">
    <text evidence="2">The sequence shown here is derived from an EMBL/GenBank/DDBJ whole genome shotgun (WGS) entry which is preliminary data.</text>
</comment>
<feature type="compositionally biased region" description="Pro residues" evidence="1">
    <location>
        <begin position="205"/>
        <end position="215"/>
    </location>
</feature>
<sequence>MSVYGPDGQYLGPMGTPPPSLPDDEVINVNLPYSPYRYNAYDARKFSGREDYDYPPAYRYLRRHLDPDDPPPRKVKERRYPSRSRERERRYSDFEYEHGRPGLRRHPVDDCDEEPEPAPRYRRHRSRSSYRDRCTTCSRCADARPSRDANTDADFDLTGIFSALRALTLGEQYAAFKSATTPRQRYQAPSDYTYHRPNRYRPSEFTPPPSPPPREPSWRSYPRRPPPAPSPPSDSDFSDYKEARFRDDLYTINGRMMGPGGRRRGWWSEFIEIPMWGGESFEGLAGHFLRNSGDGFHAIKMRKDLNSGRAYLSRWVADNDDYY</sequence>
<feature type="region of interest" description="Disordered" evidence="1">
    <location>
        <begin position="179"/>
        <end position="239"/>
    </location>
</feature>
<dbReference type="EMBL" id="JAQGDS010000014">
    <property type="protein sequence ID" value="KAJ6256200.1"/>
    <property type="molecule type" value="Genomic_DNA"/>
</dbReference>
<dbReference type="AlphaFoldDB" id="A0AAD6IRG9"/>
<organism evidence="2 3">
    <name type="scientific">Drechslerella dactyloides</name>
    <name type="common">Nematode-trapping fungus</name>
    <name type="synonym">Arthrobotrys dactyloides</name>
    <dbReference type="NCBI Taxonomy" id="74499"/>
    <lineage>
        <taxon>Eukaryota</taxon>
        <taxon>Fungi</taxon>
        <taxon>Dikarya</taxon>
        <taxon>Ascomycota</taxon>
        <taxon>Pezizomycotina</taxon>
        <taxon>Orbiliomycetes</taxon>
        <taxon>Orbiliales</taxon>
        <taxon>Orbiliaceae</taxon>
        <taxon>Drechslerella</taxon>
    </lineage>
</organism>